<sequence>MDDFEIIDSYTRAEAIKDGGLIDLSSGEFAHLVKRIYKYPLAATAGVWHEIRWIVEISNDQVLFENVIEVMLKATILNKTKIIDESSHLFRLNLSIPELPGPSFRDFKIICGPGDDLTPVLTILLPEED</sequence>
<proteinExistence type="predicted"/>
<evidence type="ECO:0000313" key="1">
    <source>
        <dbReference type="EMBL" id="TGM16913.1"/>
    </source>
</evidence>
<gene>
    <name evidence="1" type="ORF">EHQ90_08410</name>
</gene>
<dbReference type="Pfam" id="PF20213">
    <property type="entry name" value="DUF6573"/>
    <property type="match status" value="1"/>
</dbReference>
<protein>
    <submittedName>
        <fullName evidence="1">Uncharacterized protein</fullName>
    </submittedName>
</protein>
<organism evidence="1 2">
    <name type="scientific">Leptospira stimsonii</name>
    <dbReference type="NCBI Taxonomy" id="2202203"/>
    <lineage>
        <taxon>Bacteria</taxon>
        <taxon>Pseudomonadati</taxon>
        <taxon>Spirochaetota</taxon>
        <taxon>Spirochaetia</taxon>
        <taxon>Leptospirales</taxon>
        <taxon>Leptospiraceae</taxon>
        <taxon>Leptospira</taxon>
    </lineage>
</organism>
<dbReference type="Proteomes" id="UP000297422">
    <property type="component" value="Unassembled WGS sequence"/>
</dbReference>
<dbReference type="EMBL" id="RQGT01000066">
    <property type="protein sequence ID" value="TGM16913.1"/>
    <property type="molecule type" value="Genomic_DNA"/>
</dbReference>
<accession>A0ABY2N4Q9</accession>
<comment type="caution">
    <text evidence="1">The sequence shown here is derived from an EMBL/GenBank/DDBJ whole genome shotgun (WGS) entry which is preliminary data.</text>
</comment>
<dbReference type="RefSeq" id="WP_135684716.1">
    <property type="nucleotide sequence ID" value="NZ_RQEQ01000071.1"/>
</dbReference>
<reference evidence="2" key="1">
    <citation type="journal article" date="2019" name="PLoS Negl. Trop. Dis.">
        <title>Revisiting the worldwide diversity of Leptospira species in the environment.</title>
        <authorList>
            <person name="Vincent A.T."/>
            <person name="Schiettekatte O."/>
            <person name="Bourhy P."/>
            <person name="Veyrier F.J."/>
            <person name="Picardeau M."/>
        </authorList>
    </citation>
    <scope>NUCLEOTIDE SEQUENCE [LARGE SCALE GENOMIC DNA]</scope>
    <source>
        <strain evidence="2">201702407</strain>
    </source>
</reference>
<keyword evidence="2" id="KW-1185">Reference proteome</keyword>
<name>A0ABY2N4Q9_9LEPT</name>
<evidence type="ECO:0000313" key="2">
    <source>
        <dbReference type="Proteomes" id="UP000297422"/>
    </source>
</evidence>
<dbReference type="InterPro" id="IPR046480">
    <property type="entry name" value="DUF6573"/>
</dbReference>